<comment type="similarity">
    <text evidence="3">In the N-terminal section; belongs to the glycosyltransferase 51 family.</text>
</comment>
<keyword evidence="9" id="KW-0511">Multifunctional enzyme</keyword>
<dbReference type="InterPro" id="IPR050396">
    <property type="entry name" value="Glycosyltr_51/Transpeptidase"/>
</dbReference>
<protein>
    <recommendedName>
        <fullName evidence="10">peptidoglycan glycosyltransferase</fullName>
        <ecNumber evidence="10">2.4.99.28</ecNumber>
    </recommendedName>
</protein>
<evidence type="ECO:0000256" key="6">
    <source>
        <dbReference type="ARBA" id="ARBA00022676"/>
    </source>
</evidence>
<evidence type="ECO:0000256" key="2">
    <source>
        <dbReference type="ARBA" id="ARBA00007090"/>
    </source>
</evidence>
<keyword evidence="8 14" id="KW-0378">Hydrolase</keyword>
<sequence>MRWRGRSKRFRWMAGGAVVALAGMLGLCIATALALHPVETAFQSVKAGTQARMQVTDRFGAPLRVTYQARWNTHDTVPLHAVPEFLKRAFIVSEDKRFYDHNGIDWLARGHAVWQNVKAFGTVRGASTLTEQVVRILHPRPRTVWSRWLEGFEARRLEAALTKPDLLEFYLNQVPYASQRRGVAQAAHYYFNRDLDTLTQKEMLALVVLVRAPSRFDLYRDSQSIDRAMERLAHALHEQGVLTDADRQQIQSETFKLEPPSLPVEATHFVRYITNSSAPVEPPHRRTTLDGTLQATIQTLLDQRLTQLTRHSVRHGAVLVADHTTGEILAWGVAGQPDESVPGSFIDAVTTPRQPGSSLKPFVYALALEHGWTPATFILDAPLAESVGTGLHAYRNYSRHFYGPVTLRNALGNSLNIPAVRAAKFVGVETYHRFLQTLGFTTLDRHPDFYGDGLALGNGEVTLFEMVQAYSALARGGVWRPLTPWMDDPAPREEKRVVPGPVASLIANILSDPEARRLEFGAGSVLNLPVQTAVKTGTSTDHRDAWAVGFNDRYTVGVWMGNLDQNPMEDVTGSTGPALLLRSVFAELNRHRETRPLAMDPRLVQRDLCREPQGEAVNVSLNDASACRWVTEWFVPGTEPQDVAMRPYRDREVKWIQPVWGLRMAMDPRIPDEHEAFEFAIQGVDDTDTVEWMLNGVPLAVTEGGKYLWNLQRGRQHLSATIHKPTHAPTPQTLQVVFYVK</sequence>
<keyword evidence="5" id="KW-0645">Protease</keyword>
<evidence type="ECO:0000256" key="5">
    <source>
        <dbReference type="ARBA" id="ARBA00022670"/>
    </source>
</evidence>
<evidence type="ECO:0000256" key="4">
    <source>
        <dbReference type="ARBA" id="ARBA00022645"/>
    </source>
</evidence>
<dbReference type="PANTHER" id="PTHR32282:SF15">
    <property type="entry name" value="PENICILLIN-BINDING PROTEIN 1C"/>
    <property type="match status" value="1"/>
</dbReference>
<dbReference type="InterPro" id="IPR001460">
    <property type="entry name" value="PCN-bd_Tpept"/>
</dbReference>
<comment type="catalytic activity">
    <reaction evidence="11">
        <text>[GlcNAc-(1-&gt;4)-Mur2Ac(oyl-L-Ala-gamma-D-Glu-L-Lys-D-Ala-D-Ala)](n)-di-trans,octa-cis-undecaprenyl diphosphate + beta-D-GlcNAc-(1-&gt;4)-Mur2Ac(oyl-L-Ala-gamma-D-Glu-L-Lys-D-Ala-D-Ala)-di-trans,octa-cis-undecaprenyl diphosphate = [GlcNAc-(1-&gt;4)-Mur2Ac(oyl-L-Ala-gamma-D-Glu-L-Lys-D-Ala-D-Ala)](n+1)-di-trans,octa-cis-undecaprenyl diphosphate + di-trans,octa-cis-undecaprenyl diphosphate + H(+)</text>
        <dbReference type="Rhea" id="RHEA:23708"/>
        <dbReference type="Rhea" id="RHEA-COMP:9602"/>
        <dbReference type="Rhea" id="RHEA-COMP:9603"/>
        <dbReference type="ChEBI" id="CHEBI:15378"/>
        <dbReference type="ChEBI" id="CHEBI:58405"/>
        <dbReference type="ChEBI" id="CHEBI:60033"/>
        <dbReference type="ChEBI" id="CHEBI:78435"/>
        <dbReference type="EC" id="2.4.99.28"/>
    </reaction>
</comment>
<dbReference type="InterPro" id="IPR023346">
    <property type="entry name" value="Lysozyme-like_dom_sf"/>
</dbReference>
<dbReference type="Gene3D" id="1.10.3810.10">
    <property type="entry name" value="Biosynthetic peptidoglycan transglycosylase-like"/>
    <property type="match status" value="1"/>
</dbReference>
<evidence type="ECO:0000256" key="8">
    <source>
        <dbReference type="ARBA" id="ARBA00022801"/>
    </source>
</evidence>
<dbReference type="EMBL" id="OX336137">
    <property type="protein sequence ID" value="CAI2716961.1"/>
    <property type="molecule type" value="Genomic_DNA"/>
</dbReference>
<dbReference type="Pfam" id="PF00912">
    <property type="entry name" value="Transgly"/>
    <property type="match status" value="1"/>
</dbReference>
<dbReference type="Gene3D" id="3.40.710.10">
    <property type="entry name" value="DD-peptidase/beta-lactamase superfamily"/>
    <property type="match status" value="1"/>
</dbReference>
<name>A0ABN8VUN7_9BACT</name>
<evidence type="ECO:0000256" key="11">
    <source>
        <dbReference type="ARBA" id="ARBA00049902"/>
    </source>
</evidence>
<organism evidence="14 15">
    <name type="scientific">Nitrospina watsonii</name>
    <dbReference type="NCBI Taxonomy" id="1323948"/>
    <lineage>
        <taxon>Bacteria</taxon>
        <taxon>Pseudomonadati</taxon>
        <taxon>Nitrospinota/Tectimicrobiota group</taxon>
        <taxon>Nitrospinota</taxon>
        <taxon>Nitrospinia</taxon>
        <taxon>Nitrospinales</taxon>
        <taxon>Nitrospinaceae</taxon>
        <taxon>Nitrospina</taxon>
    </lineage>
</organism>
<feature type="domain" description="Glycosyl transferase family 51" evidence="13">
    <location>
        <begin position="70"/>
        <end position="234"/>
    </location>
</feature>
<reference evidence="14 15" key="1">
    <citation type="submission" date="2022-09" db="EMBL/GenBank/DDBJ databases">
        <authorList>
            <person name="Kop L."/>
        </authorList>
    </citation>
    <scope>NUCLEOTIDE SEQUENCE [LARGE SCALE GENOMIC DNA]</scope>
    <source>
        <strain evidence="14 15">347</strain>
    </source>
</reference>
<comment type="pathway">
    <text evidence="1">Cell wall biogenesis; peptidoglycan biosynthesis.</text>
</comment>
<evidence type="ECO:0000259" key="12">
    <source>
        <dbReference type="Pfam" id="PF00905"/>
    </source>
</evidence>
<dbReference type="PANTHER" id="PTHR32282">
    <property type="entry name" value="BINDING PROTEIN TRANSPEPTIDASE, PUTATIVE-RELATED"/>
    <property type="match status" value="1"/>
</dbReference>
<dbReference type="GO" id="GO:0016787">
    <property type="term" value="F:hydrolase activity"/>
    <property type="evidence" value="ECO:0007669"/>
    <property type="project" value="UniProtKB-KW"/>
</dbReference>
<evidence type="ECO:0000259" key="13">
    <source>
        <dbReference type="Pfam" id="PF00912"/>
    </source>
</evidence>
<dbReference type="RefSeq" id="WP_282009940.1">
    <property type="nucleotide sequence ID" value="NZ_OX336137.1"/>
</dbReference>
<evidence type="ECO:0000313" key="14">
    <source>
        <dbReference type="EMBL" id="CAI2716961.1"/>
    </source>
</evidence>
<keyword evidence="6 14" id="KW-0328">Glycosyltransferase</keyword>
<evidence type="ECO:0000256" key="3">
    <source>
        <dbReference type="ARBA" id="ARBA00007739"/>
    </source>
</evidence>
<dbReference type="InterPro" id="IPR012338">
    <property type="entry name" value="Beta-lactam/transpept-like"/>
</dbReference>
<evidence type="ECO:0000256" key="7">
    <source>
        <dbReference type="ARBA" id="ARBA00022679"/>
    </source>
</evidence>
<dbReference type="SUPFAM" id="SSF56601">
    <property type="entry name" value="beta-lactamase/transpeptidase-like"/>
    <property type="match status" value="1"/>
</dbReference>
<keyword evidence="7 14" id="KW-0808">Transferase</keyword>
<keyword evidence="4" id="KW-0121">Carboxypeptidase</keyword>
<accession>A0ABN8VUN7</accession>
<dbReference type="InterPro" id="IPR036950">
    <property type="entry name" value="PBP_transglycosylase"/>
</dbReference>
<dbReference type="InterPro" id="IPR001264">
    <property type="entry name" value="Glyco_trans_51"/>
</dbReference>
<dbReference type="SUPFAM" id="SSF53955">
    <property type="entry name" value="Lysozyme-like"/>
    <property type="match status" value="1"/>
</dbReference>
<evidence type="ECO:0000313" key="15">
    <source>
        <dbReference type="Proteomes" id="UP001157733"/>
    </source>
</evidence>
<evidence type="ECO:0000256" key="1">
    <source>
        <dbReference type="ARBA" id="ARBA00004752"/>
    </source>
</evidence>
<dbReference type="GO" id="GO:0016757">
    <property type="term" value="F:glycosyltransferase activity"/>
    <property type="evidence" value="ECO:0007669"/>
    <property type="project" value="UniProtKB-KW"/>
</dbReference>
<proteinExistence type="inferred from homology"/>
<evidence type="ECO:0000256" key="10">
    <source>
        <dbReference type="ARBA" id="ARBA00044770"/>
    </source>
</evidence>
<feature type="domain" description="Penicillin-binding protein transpeptidase" evidence="12">
    <location>
        <begin position="316"/>
        <end position="551"/>
    </location>
</feature>
<dbReference type="EC" id="2.4.99.28" evidence="10"/>
<keyword evidence="15" id="KW-1185">Reference proteome</keyword>
<evidence type="ECO:0000256" key="9">
    <source>
        <dbReference type="ARBA" id="ARBA00023268"/>
    </source>
</evidence>
<dbReference type="Proteomes" id="UP001157733">
    <property type="component" value="Chromosome"/>
</dbReference>
<comment type="similarity">
    <text evidence="2">In the C-terminal section; belongs to the transpeptidase family.</text>
</comment>
<dbReference type="Pfam" id="PF00905">
    <property type="entry name" value="Transpeptidase"/>
    <property type="match status" value="1"/>
</dbReference>
<gene>
    <name evidence="14" type="ORF">NSPWAT_0101</name>
</gene>